<dbReference type="Pfam" id="PF21821">
    <property type="entry name" value="Dit_like"/>
    <property type="match status" value="1"/>
</dbReference>
<accession>A0ABS7BUW1</accession>
<organism evidence="3 4">
    <name type="scientific">Paenibacillus sepulcri</name>
    <dbReference type="NCBI Taxonomy" id="359917"/>
    <lineage>
        <taxon>Bacteria</taxon>
        <taxon>Bacillati</taxon>
        <taxon>Bacillota</taxon>
        <taxon>Bacilli</taxon>
        <taxon>Bacillales</taxon>
        <taxon>Paenibacillaceae</taxon>
        <taxon>Paenibacillus</taxon>
    </lineage>
</organism>
<evidence type="ECO:0000313" key="4">
    <source>
        <dbReference type="Proteomes" id="UP001519887"/>
    </source>
</evidence>
<evidence type="ECO:0000259" key="2">
    <source>
        <dbReference type="Pfam" id="PF21821"/>
    </source>
</evidence>
<reference evidence="3 4" key="1">
    <citation type="submission" date="2021-07" db="EMBL/GenBank/DDBJ databases">
        <title>Paenibacillus radiodurans sp. nov., isolated from the southeastern edge of Tengger Desert.</title>
        <authorList>
            <person name="Zhang G."/>
        </authorList>
    </citation>
    <scope>NUCLEOTIDE SEQUENCE [LARGE SCALE GENOMIC DNA]</scope>
    <source>
        <strain evidence="3 4">CCM 7311</strain>
    </source>
</reference>
<evidence type="ECO:0000313" key="3">
    <source>
        <dbReference type="EMBL" id="MBW7452437.1"/>
    </source>
</evidence>
<proteinExistence type="predicted"/>
<gene>
    <name evidence="3" type="ORF">K0U00_00085</name>
</gene>
<dbReference type="EMBL" id="JAHZIK010000001">
    <property type="protein sequence ID" value="MBW7452437.1"/>
    <property type="molecule type" value="Genomic_DNA"/>
</dbReference>
<evidence type="ECO:0000256" key="1">
    <source>
        <dbReference type="SAM" id="MobiDB-lite"/>
    </source>
</evidence>
<feature type="region of interest" description="Disordered" evidence="1">
    <location>
        <begin position="116"/>
        <end position="177"/>
    </location>
</feature>
<comment type="caution">
    <text evidence="3">The sequence shown here is derived from an EMBL/GenBank/DDBJ whole genome shotgun (WGS) entry which is preliminary data.</text>
</comment>
<keyword evidence="4" id="KW-1185">Reference proteome</keyword>
<dbReference type="InterPro" id="IPR048494">
    <property type="entry name" value="Dit-like_N"/>
</dbReference>
<dbReference type="Proteomes" id="UP001519887">
    <property type="component" value="Unassembled WGS sequence"/>
</dbReference>
<feature type="compositionally biased region" description="Basic residues" evidence="1">
    <location>
        <begin position="168"/>
        <end position="177"/>
    </location>
</feature>
<protein>
    <recommendedName>
        <fullName evidence="2">Dit-like phage tail protein N-terminal domain-containing protein</fullName>
    </recommendedName>
</protein>
<sequence length="177" mass="19191">MAKLDGYYILVESEDPAYDNEVTKQPVEKGVNLTDHVQRAPRSMPLSGVVAGPDAAKTKDYLTRSSDSGRIVKYVGRNSFTGLITGLTTSHDNTVADGFNFSFTLIEVQIATSTPVSQLPAPMKSQAAPVISSGTKQPKTKDDKKKKTSSTSGKAAPKKKEKPEVKKVQFKKGSKWE</sequence>
<feature type="domain" description="Dit-like phage tail protein N-terminal" evidence="2">
    <location>
        <begin position="10"/>
        <end position="115"/>
    </location>
</feature>
<dbReference type="RefSeq" id="WP_210045128.1">
    <property type="nucleotide sequence ID" value="NZ_JBHLVU010000013.1"/>
</dbReference>
<name>A0ABS7BUW1_9BACL</name>